<proteinExistence type="predicted"/>
<gene>
    <name evidence="1" type="ORF">H3146_26705</name>
</gene>
<comment type="caution">
    <text evidence="1">The sequence shown here is derived from an EMBL/GenBank/DDBJ whole genome shotgun (WGS) entry which is preliminary data.</text>
</comment>
<reference evidence="2" key="1">
    <citation type="submission" date="2020-05" db="EMBL/GenBank/DDBJ databases">
        <title>Classification of alakaliphilic streptomycetes isolated from an alkaline soil next to Lonar Crater, India and a proposal for the recognition of Streptomyces alkaliterrae sp. nov.</title>
        <authorList>
            <person name="Golinska P."/>
        </authorList>
    </citation>
    <scope>NUCLEOTIDE SEQUENCE [LARGE SCALE GENOMIC DNA]</scope>
    <source>
        <strain evidence="2">OF3</strain>
    </source>
</reference>
<dbReference type="AlphaFoldDB" id="A0A7W3ZQL7"/>
<dbReference type="RefSeq" id="WP_181355694.1">
    <property type="nucleotide sequence ID" value="NZ_JABJWZ010000502.1"/>
</dbReference>
<evidence type="ECO:0000313" key="1">
    <source>
        <dbReference type="EMBL" id="MBB1256903.1"/>
    </source>
</evidence>
<dbReference type="Proteomes" id="UP000525686">
    <property type="component" value="Unassembled WGS sequence"/>
</dbReference>
<evidence type="ECO:0000313" key="2">
    <source>
        <dbReference type="Proteomes" id="UP000525686"/>
    </source>
</evidence>
<organism evidence="1 2">
    <name type="scientific">Streptomyces alkaliterrae</name>
    <dbReference type="NCBI Taxonomy" id="2213162"/>
    <lineage>
        <taxon>Bacteria</taxon>
        <taxon>Bacillati</taxon>
        <taxon>Actinomycetota</taxon>
        <taxon>Actinomycetes</taxon>
        <taxon>Kitasatosporales</taxon>
        <taxon>Streptomycetaceae</taxon>
        <taxon>Streptomyces</taxon>
    </lineage>
</organism>
<dbReference type="EMBL" id="JABJWZ010000502">
    <property type="protein sequence ID" value="MBB1256903.1"/>
    <property type="molecule type" value="Genomic_DNA"/>
</dbReference>
<protein>
    <submittedName>
        <fullName evidence="1">Uncharacterized protein</fullName>
    </submittedName>
</protein>
<name>A0A7W3ZQL7_9ACTN</name>
<accession>A0A7W3ZQL7</accession>
<sequence length="187" mass="21115">MLIDHPRILTQYRALRLPPGTPVHYHGTVKSLRGEYTVQPCICHHCMRDVEKGIPAERYALYQKGSPDGPYHVRHTSVTPRVGAREEVKQWLCEELTETYVTRLIRQEFPTIRSLFVSVEEEVLYIAWAGQPRETEMRTITVPCMANYAEGEISAVPLPVSMCIAGVEFSGIPKVSRIETGKSTATC</sequence>